<protein>
    <submittedName>
        <fullName evidence="3">Uma2 family endonuclease</fullName>
    </submittedName>
</protein>
<dbReference type="Gene3D" id="3.90.1570.10">
    <property type="entry name" value="tt1808, chain A"/>
    <property type="match status" value="1"/>
</dbReference>
<dbReference type="Pfam" id="PF05685">
    <property type="entry name" value="Uma2"/>
    <property type="match status" value="1"/>
</dbReference>
<keyword evidence="4" id="KW-1185">Reference proteome</keyword>
<dbReference type="CDD" id="cd06260">
    <property type="entry name" value="DUF820-like"/>
    <property type="match status" value="1"/>
</dbReference>
<sequence>MSNTTTKRLTSADLFALPPSKKVDRWLFQGELRESKVTKRNPNHAAAVMTIGVLLGIWLAKQPKPRGKLYGGEAYFRIRQDPETNVGIDVALATPEQAAAVKKKSTFVDGAPLLAVEVLSPNDKHQDIVNSIEEYLDCGVKQVWIVDTTTEAVTVHRANAEPVMYTRSQELPGGADLPGFVCQVAEIFE</sequence>
<gene>
    <name evidence="3" type="ORF">J8F10_18150</name>
</gene>
<name>A0ABS5BU23_9BACT</name>
<evidence type="ECO:0000256" key="1">
    <source>
        <dbReference type="SAM" id="Phobius"/>
    </source>
</evidence>
<evidence type="ECO:0000313" key="3">
    <source>
        <dbReference type="EMBL" id="MBP3957188.1"/>
    </source>
</evidence>
<keyword evidence="3" id="KW-0255">Endonuclease</keyword>
<keyword evidence="1" id="KW-1133">Transmembrane helix</keyword>
<evidence type="ECO:0000313" key="4">
    <source>
        <dbReference type="Proteomes" id="UP000676565"/>
    </source>
</evidence>
<dbReference type="EMBL" id="JAGKQQ010000001">
    <property type="protein sequence ID" value="MBP3957188.1"/>
    <property type="molecule type" value="Genomic_DNA"/>
</dbReference>
<accession>A0ABS5BU23</accession>
<proteinExistence type="predicted"/>
<dbReference type="PANTHER" id="PTHR34107">
    <property type="entry name" value="SLL0198 PROTEIN-RELATED"/>
    <property type="match status" value="1"/>
</dbReference>
<keyword evidence="3" id="KW-0540">Nuclease</keyword>
<keyword evidence="3" id="KW-0378">Hydrolase</keyword>
<feature type="transmembrane region" description="Helical" evidence="1">
    <location>
        <begin position="43"/>
        <end position="60"/>
    </location>
</feature>
<dbReference type="InterPro" id="IPR008538">
    <property type="entry name" value="Uma2"/>
</dbReference>
<feature type="domain" description="Putative restriction endonuclease" evidence="2">
    <location>
        <begin position="15"/>
        <end position="184"/>
    </location>
</feature>
<evidence type="ECO:0000259" key="2">
    <source>
        <dbReference type="Pfam" id="PF05685"/>
    </source>
</evidence>
<keyword evidence="1" id="KW-0812">Transmembrane</keyword>
<organism evidence="3 4">
    <name type="scientific">Gemmata palustris</name>
    <dbReference type="NCBI Taxonomy" id="2822762"/>
    <lineage>
        <taxon>Bacteria</taxon>
        <taxon>Pseudomonadati</taxon>
        <taxon>Planctomycetota</taxon>
        <taxon>Planctomycetia</taxon>
        <taxon>Gemmatales</taxon>
        <taxon>Gemmataceae</taxon>
        <taxon>Gemmata</taxon>
    </lineage>
</organism>
<dbReference type="RefSeq" id="WP_210656011.1">
    <property type="nucleotide sequence ID" value="NZ_JAGKQQ010000001.1"/>
</dbReference>
<comment type="caution">
    <text evidence="3">The sequence shown here is derived from an EMBL/GenBank/DDBJ whole genome shotgun (WGS) entry which is preliminary data.</text>
</comment>
<dbReference type="GO" id="GO:0004519">
    <property type="term" value="F:endonuclease activity"/>
    <property type="evidence" value="ECO:0007669"/>
    <property type="project" value="UniProtKB-KW"/>
</dbReference>
<dbReference type="PANTHER" id="PTHR34107:SF1">
    <property type="entry name" value="SLL0198 PROTEIN"/>
    <property type="match status" value="1"/>
</dbReference>
<dbReference type="SUPFAM" id="SSF52980">
    <property type="entry name" value="Restriction endonuclease-like"/>
    <property type="match status" value="1"/>
</dbReference>
<keyword evidence="1" id="KW-0472">Membrane</keyword>
<dbReference type="InterPro" id="IPR011335">
    <property type="entry name" value="Restrct_endonuc-II-like"/>
</dbReference>
<dbReference type="Proteomes" id="UP000676565">
    <property type="component" value="Unassembled WGS sequence"/>
</dbReference>
<reference evidence="3 4" key="1">
    <citation type="submission" date="2021-04" db="EMBL/GenBank/DDBJ databases">
        <authorList>
            <person name="Ivanova A."/>
        </authorList>
    </citation>
    <scope>NUCLEOTIDE SEQUENCE [LARGE SCALE GENOMIC DNA]</scope>
    <source>
        <strain evidence="3 4">G18</strain>
    </source>
</reference>
<dbReference type="InterPro" id="IPR012296">
    <property type="entry name" value="Nuclease_put_TT1808"/>
</dbReference>